<dbReference type="HOGENOM" id="CLU_2359058_0_0_1"/>
<dbReference type="Proteomes" id="UP000007875">
    <property type="component" value="Unassembled WGS sequence"/>
</dbReference>
<reference evidence="2" key="1">
    <citation type="submission" date="2003-08" db="EMBL/GenBank/DDBJ databases">
        <authorList>
            <person name="Birren B."/>
            <person name="Nusbaum C."/>
            <person name="Abebe A."/>
            <person name="Abouelleil A."/>
            <person name="Adekoya E."/>
            <person name="Ait-zahra M."/>
            <person name="Allen N."/>
            <person name="Allen T."/>
            <person name="An P."/>
            <person name="Anderson M."/>
            <person name="Anderson S."/>
            <person name="Arachchi H."/>
            <person name="Armbruster J."/>
            <person name="Bachantsang P."/>
            <person name="Baldwin J."/>
            <person name="Barry A."/>
            <person name="Bayul T."/>
            <person name="Blitshsteyn B."/>
            <person name="Bloom T."/>
            <person name="Blye J."/>
            <person name="Boguslavskiy L."/>
            <person name="Borowsky M."/>
            <person name="Boukhgalter B."/>
            <person name="Brunache A."/>
            <person name="Butler J."/>
            <person name="Calixte N."/>
            <person name="Calvo S."/>
            <person name="Camarata J."/>
            <person name="Campo K."/>
            <person name="Chang J."/>
            <person name="Cheshatsang Y."/>
            <person name="Citroen M."/>
            <person name="Collymore A."/>
            <person name="Considine T."/>
            <person name="Cook A."/>
            <person name="Cooke P."/>
            <person name="Corum B."/>
            <person name="Cuomo C."/>
            <person name="David R."/>
            <person name="Dawoe T."/>
            <person name="Degray S."/>
            <person name="Dodge S."/>
            <person name="Dooley K."/>
            <person name="Dorje P."/>
            <person name="Dorjee K."/>
            <person name="Dorris L."/>
            <person name="Duffey N."/>
            <person name="Dupes A."/>
            <person name="Elkins T."/>
            <person name="Engels R."/>
            <person name="Erickson J."/>
            <person name="Farina A."/>
            <person name="Faro S."/>
            <person name="Ferreira P."/>
            <person name="Fischer H."/>
            <person name="Fitzgerald M."/>
            <person name="Foley K."/>
            <person name="Gage D."/>
            <person name="Galagan J."/>
            <person name="Gearin G."/>
            <person name="Gnerre S."/>
            <person name="Gnirke A."/>
            <person name="Goyette A."/>
            <person name="Graham J."/>
            <person name="Grandbois E."/>
            <person name="Gyaltsen K."/>
            <person name="Hafez N."/>
            <person name="Hagopian D."/>
            <person name="Hagos B."/>
            <person name="Hall J."/>
            <person name="Hatcher B."/>
            <person name="Heller A."/>
            <person name="Higgins H."/>
            <person name="Honan T."/>
            <person name="Horn A."/>
            <person name="Houde N."/>
            <person name="Hughes L."/>
            <person name="Hulme W."/>
            <person name="Husby E."/>
            <person name="Iliev I."/>
            <person name="Jaffe D."/>
            <person name="Jones C."/>
            <person name="Kamal M."/>
            <person name="Kamat A."/>
            <person name="Kamvysselis M."/>
            <person name="Karlsson E."/>
            <person name="Kells C."/>
            <person name="Kieu A."/>
            <person name="Kisner P."/>
            <person name="Kodira C."/>
            <person name="Kulbokas E."/>
            <person name="Labutti K."/>
            <person name="Lama D."/>
            <person name="Landers T."/>
            <person name="Leger J."/>
            <person name="Levine S."/>
            <person name="Lewis D."/>
            <person name="Lewis T."/>
            <person name="Lindblad-toh K."/>
            <person name="Liu X."/>
            <person name="Lokyitsang T."/>
            <person name="Lokyitsang Y."/>
            <person name="Lucien O."/>
            <person name="Lui A."/>
            <person name="Ma L.J."/>
            <person name="Mabbitt R."/>
            <person name="Macdonald J."/>
            <person name="Maclean C."/>
            <person name="Major J."/>
            <person name="Manning J."/>
            <person name="Marabella R."/>
            <person name="Maru K."/>
            <person name="Matthews C."/>
            <person name="Mauceli E."/>
            <person name="Mccarthy M."/>
            <person name="Mcdonough S."/>
            <person name="Mcghee T."/>
            <person name="Meldrim J."/>
            <person name="Meneus L."/>
            <person name="Mesirov J."/>
            <person name="Mihalev A."/>
            <person name="Mihova T."/>
            <person name="Mikkelsen T."/>
            <person name="Mlenga V."/>
            <person name="Moru K."/>
            <person name="Mozes J."/>
            <person name="Mulrain L."/>
            <person name="Munson G."/>
            <person name="Naylor J."/>
            <person name="Newes C."/>
            <person name="Nguyen C."/>
            <person name="Nguyen N."/>
            <person name="Nguyen T."/>
            <person name="Nicol R."/>
            <person name="Nielsen C."/>
            <person name="Nizzari M."/>
            <person name="Norbu C."/>
            <person name="Norbu N."/>
            <person name="O'donnell P."/>
            <person name="Okoawo O."/>
            <person name="O'leary S."/>
            <person name="Omotosho B."/>
            <person name="O'neill K."/>
            <person name="Osman S."/>
            <person name="Parker S."/>
            <person name="Perrin D."/>
            <person name="Phunkhang P."/>
            <person name="Piqani B."/>
            <person name="Purcell S."/>
            <person name="Rachupka T."/>
            <person name="Ramasamy U."/>
            <person name="Rameau R."/>
            <person name="Ray V."/>
            <person name="Raymond C."/>
            <person name="Retta R."/>
            <person name="Richardson S."/>
            <person name="Rise C."/>
            <person name="Rodriguez J."/>
            <person name="Rogers J."/>
            <person name="Rogov P."/>
            <person name="Rutman M."/>
            <person name="Schupbach R."/>
            <person name="Seaman C."/>
            <person name="Settipalli S."/>
            <person name="Sharpe T."/>
            <person name="Sheridan J."/>
            <person name="Sherpa N."/>
            <person name="Shi J."/>
            <person name="Smirnov S."/>
            <person name="Smith C."/>
            <person name="Sougnez C."/>
            <person name="Spencer B."/>
            <person name="Stalker J."/>
            <person name="Stange-thomann N."/>
            <person name="Stavropoulos S."/>
            <person name="Stetson K."/>
            <person name="Stone C."/>
            <person name="Stone S."/>
            <person name="Stubbs M."/>
            <person name="Talamas J."/>
            <person name="Tchuinga P."/>
            <person name="Tenzing P."/>
            <person name="Tesfaye S."/>
            <person name="Theodore J."/>
            <person name="Thoulutsang Y."/>
            <person name="Topham K."/>
            <person name="Towey S."/>
            <person name="Tsamla T."/>
            <person name="Tsomo N."/>
            <person name="Vallee D."/>
            <person name="Vassiliev H."/>
            <person name="Venkataraman V."/>
            <person name="Vinson J."/>
            <person name="Vo A."/>
            <person name="Wade C."/>
            <person name="Wang S."/>
            <person name="Wangchuk T."/>
            <person name="Wangdi T."/>
            <person name="Whittaker C."/>
            <person name="Wilkinson J."/>
            <person name="Wu Y."/>
            <person name="Wyman D."/>
            <person name="Yadav S."/>
            <person name="Yang S."/>
            <person name="Yang X."/>
            <person name="Yeager S."/>
            <person name="Yee E."/>
            <person name="Young G."/>
            <person name="Zainoun J."/>
            <person name="Zembeck L."/>
            <person name="Zimmer A."/>
            <person name="Zody M."/>
            <person name="Lander E."/>
        </authorList>
    </citation>
    <scope>NUCLEOTIDE SEQUENCE [LARGE SCALE GENOMIC DNA]</scope>
</reference>
<evidence type="ECO:0000313" key="1">
    <source>
        <dbReference type="Ensembl" id="ENSCSAVP00000012787.1"/>
    </source>
</evidence>
<dbReference type="AlphaFoldDB" id="H2Z5C5"/>
<reference evidence="1" key="3">
    <citation type="submission" date="2025-09" db="UniProtKB">
        <authorList>
            <consortium name="Ensembl"/>
        </authorList>
    </citation>
    <scope>IDENTIFICATION</scope>
</reference>
<proteinExistence type="predicted"/>
<dbReference type="InParanoid" id="H2Z5C5"/>
<sequence>METIPEIKKVVREIPTGFYIRQRYVLAFLGFMGHILISSIRNCVNVTIISMTQAKEINQSAALFNESTAVNDTFFCMEWRTGRFISWVIFLRLYLH</sequence>
<keyword evidence="2" id="KW-1185">Reference proteome</keyword>
<accession>H2Z5C5</accession>
<name>H2Z5C5_CIOSA</name>
<protein>
    <submittedName>
        <fullName evidence="1">Uncharacterized protein</fullName>
    </submittedName>
</protein>
<reference evidence="1" key="2">
    <citation type="submission" date="2025-08" db="UniProtKB">
        <authorList>
            <consortium name="Ensembl"/>
        </authorList>
    </citation>
    <scope>IDENTIFICATION</scope>
</reference>
<evidence type="ECO:0000313" key="2">
    <source>
        <dbReference type="Proteomes" id="UP000007875"/>
    </source>
</evidence>
<organism evidence="1 2">
    <name type="scientific">Ciona savignyi</name>
    <name type="common">Pacific transparent sea squirt</name>
    <dbReference type="NCBI Taxonomy" id="51511"/>
    <lineage>
        <taxon>Eukaryota</taxon>
        <taxon>Metazoa</taxon>
        <taxon>Chordata</taxon>
        <taxon>Tunicata</taxon>
        <taxon>Ascidiacea</taxon>
        <taxon>Phlebobranchia</taxon>
        <taxon>Cionidae</taxon>
        <taxon>Ciona</taxon>
    </lineage>
</organism>
<dbReference type="Ensembl" id="ENSCSAVT00000012936.1">
    <property type="protein sequence ID" value="ENSCSAVP00000012787.1"/>
    <property type="gene ID" value="ENSCSAVG00000007512.1"/>
</dbReference>